<comment type="catalytic activity">
    <reaction evidence="1 9">
        <text>N-(5-phospho-beta-D-ribosyl)anthranilate = 1-(2-carboxyphenylamino)-1-deoxy-D-ribulose 5-phosphate</text>
        <dbReference type="Rhea" id="RHEA:21540"/>
        <dbReference type="ChEBI" id="CHEBI:18277"/>
        <dbReference type="ChEBI" id="CHEBI:58613"/>
        <dbReference type="EC" id="5.3.1.24"/>
    </reaction>
</comment>
<reference evidence="11" key="2">
    <citation type="submission" date="2022-01" db="EMBL/GenBank/DDBJ databases">
        <authorList>
            <person name="Zivanovic Y."/>
            <person name="Moreira D."/>
            <person name="Lopez-Garcia P."/>
        </authorList>
    </citation>
    <scope>NUCLEOTIDE SEQUENCE</scope>
    <source>
        <strain evidence="11">G9</strain>
    </source>
</reference>
<proteinExistence type="inferred from homology"/>
<dbReference type="NCBIfam" id="NF002298">
    <property type="entry name" value="PRK01222.1-4"/>
    <property type="match status" value="1"/>
</dbReference>
<protein>
    <recommendedName>
        <fullName evidence="4 9">N-(5'-phosphoribosyl)anthranilate isomerase</fullName>
        <shortName evidence="9">PRAI</shortName>
        <ecNumber evidence="3 9">5.3.1.24</ecNumber>
    </recommendedName>
</protein>
<dbReference type="Pfam" id="PF00697">
    <property type="entry name" value="PRAI"/>
    <property type="match status" value="1"/>
</dbReference>
<feature type="domain" description="N-(5'phosphoribosyl) anthranilate isomerase (PRAI)" evidence="10">
    <location>
        <begin position="7"/>
        <end position="207"/>
    </location>
</feature>
<evidence type="ECO:0000313" key="12">
    <source>
        <dbReference type="Proteomes" id="UP001154265"/>
    </source>
</evidence>
<dbReference type="EMBL" id="JAKKUT010000002">
    <property type="protein sequence ID" value="MDG2990308.1"/>
    <property type="molecule type" value="Genomic_DNA"/>
</dbReference>
<accession>A0ABT6EXN5</accession>
<keyword evidence="7 9" id="KW-0057">Aromatic amino acid biosynthesis</keyword>
<dbReference type="PANTHER" id="PTHR42894">
    <property type="entry name" value="N-(5'-PHOSPHORIBOSYL)ANTHRANILATE ISOMERASE"/>
    <property type="match status" value="1"/>
</dbReference>
<dbReference type="HAMAP" id="MF_00135">
    <property type="entry name" value="PRAI"/>
    <property type="match status" value="1"/>
</dbReference>
<dbReference type="SUPFAM" id="SSF51366">
    <property type="entry name" value="Ribulose-phoshate binding barrel"/>
    <property type="match status" value="1"/>
</dbReference>
<evidence type="ECO:0000256" key="6">
    <source>
        <dbReference type="ARBA" id="ARBA00022822"/>
    </source>
</evidence>
<dbReference type="InterPro" id="IPR011060">
    <property type="entry name" value="RibuloseP-bd_barrel"/>
</dbReference>
<dbReference type="RefSeq" id="WP_277866221.1">
    <property type="nucleotide sequence ID" value="NZ_JAKKUT010000002.1"/>
</dbReference>
<comment type="similarity">
    <text evidence="9">Belongs to the TrpF family.</text>
</comment>
<evidence type="ECO:0000256" key="9">
    <source>
        <dbReference type="HAMAP-Rule" id="MF_00135"/>
    </source>
</evidence>
<dbReference type="GO" id="GO:0004640">
    <property type="term" value="F:phosphoribosylanthranilate isomerase activity"/>
    <property type="evidence" value="ECO:0007669"/>
    <property type="project" value="UniProtKB-EC"/>
</dbReference>
<evidence type="ECO:0000256" key="4">
    <source>
        <dbReference type="ARBA" id="ARBA00022272"/>
    </source>
</evidence>
<dbReference type="PANTHER" id="PTHR42894:SF1">
    <property type="entry name" value="N-(5'-PHOSPHORIBOSYL)ANTHRANILATE ISOMERASE"/>
    <property type="match status" value="1"/>
</dbReference>
<keyword evidence="6 9" id="KW-0822">Tryptophan biosynthesis</keyword>
<keyword evidence="12" id="KW-1185">Reference proteome</keyword>
<keyword evidence="5 9" id="KW-0028">Amino-acid biosynthesis</keyword>
<evidence type="ECO:0000256" key="5">
    <source>
        <dbReference type="ARBA" id="ARBA00022605"/>
    </source>
</evidence>
<evidence type="ECO:0000256" key="7">
    <source>
        <dbReference type="ARBA" id="ARBA00023141"/>
    </source>
</evidence>
<dbReference type="InterPro" id="IPR001240">
    <property type="entry name" value="PRAI_dom"/>
</dbReference>
<evidence type="ECO:0000256" key="8">
    <source>
        <dbReference type="ARBA" id="ARBA00023235"/>
    </source>
</evidence>
<sequence>MFKNIQVKICGLTSLEQAQAIAARGVTALGFICLDRSPRYIDPGAIAKILQALPNSLLTVGVFVNHSLDEIYDIAHHTGLKGLQLHGNESVEFCQALRHALPEQVLIKAIQVRDAQALERAKTYDQTVDILLLDAYHPQQWGGTGQVLDWSLLQTFQPACPWWLAGGLKPENIHQALTMANPQGVDVSSGVERSPGIKDIFLVEQLLDTLTEANYRLNNYP</sequence>
<keyword evidence="8 9" id="KW-0413">Isomerase</keyword>
<evidence type="ECO:0000259" key="10">
    <source>
        <dbReference type="Pfam" id="PF00697"/>
    </source>
</evidence>
<evidence type="ECO:0000256" key="3">
    <source>
        <dbReference type="ARBA" id="ARBA00012572"/>
    </source>
</evidence>
<reference evidence="11" key="1">
    <citation type="journal article" date="2022" name="Genome Biol. Evol.">
        <title>A New Gene Family Diagnostic for Intracellular Biomineralization of Amorphous Ca Carbonates by Cyanobacteria.</title>
        <authorList>
            <person name="Benzerara K."/>
            <person name="Duprat E."/>
            <person name="Bitard-Feildel T."/>
            <person name="Caumes G."/>
            <person name="Cassier-Chauvat C."/>
            <person name="Chauvat F."/>
            <person name="Dezi M."/>
            <person name="Diop S.I."/>
            <person name="Gaschignard G."/>
            <person name="Gorgen S."/>
            <person name="Gugger M."/>
            <person name="Lopez-Garcia P."/>
            <person name="Millet M."/>
            <person name="Skouri-Panet F."/>
            <person name="Moreira D."/>
            <person name="Callebaut I."/>
        </authorList>
    </citation>
    <scope>NUCLEOTIDE SEQUENCE</scope>
    <source>
        <strain evidence="11">G9</strain>
    </source>
</reference>
<evidence type="ECO:0000256" key="1">
    <source>
        <dbReference type="ARBA" id="ARBA00001164"/>
    </source>
</evidence>
<organism evidence="11 12">
    <name type="scientific">Candidatus Synechococcus calcipolaris G9</name>
    <dbReference type="NCBI Taxonomy" id="1497997"/>
    <lineage>
        <taxon>Bacteria</taxon>
        <taxon>Bacillati</taxon>
        <taxon>Cyanobacteriota</taxon>
        <taxon>Cyanophyceae</taxon>
        <taxon>Synechococcales</taxon>
        <taxon>Synechococcaceae</taxon>
        <taxon>Synechococcus</taxon>
    </lineage>
</organism>
<evidence type="ECO:0000256" key="2">
    <source>
        <dbReference type="ARBA" id="ARBA00004664"/>
    </source>
</evidence>
<dbReference type="CDD" id="cd00405">
    <property type="entry name" value="PRAI"/>
    <property type="match status" value="1"/>
</dbReference>
<name>A0ABT6EXN5_9SYNE</name>
<dbReference type="InterPro" id="IPR044643">
    <property type="entry name" value="TrpF_fam"/>
</dbReference>
<dbReference type="EC" id="5.3.1.24" evidence="3 9"/>
<dbReference type="Proteomes" id="UP001154265">
    <property type="component" value="Unassembled WGS sequence"/>
</dbReference>
<gene>
    <name evidence="9" type="primary">trpF</name>
    <name evidence="11" type="ORF">L3556_05065</name>
</gene>
<comment type="caution">
    <text evidence="11">The sequence shown here is derived from an EMBL/GenBank/DDBJ whole genome shotgun (WGS) entry which is preliminary data.</text>
</comment>
<dbReference type="Gene3D" id="3.20.20.70">
    <property type="entry name" value="Aldolase class I"/>
    <property type="match status" value="1"/>
</dbReference>
<evidence type="ECO:0000313" key="11">
    <source>
        <dbReference type="EMBL" id="MDG2990308.1"/>
    </source>
</evidence>
<dbReference type="InterPro" id="IPR013785">
    <property type="entry name" value="Aldolase_TIM"/>
</dbReference>
<comment type="pathway">
    <text evidence="2 9">Amino-acid biosynthesis; L-tryptophan biosynthesis; L-tryptophan from chorismate: step 3/5.</text>
</comment>